<dbReference type="EMBL" id="FQTW01000001">
    <property type="protein sequence ID" value="SHE34729.1"/>
    <property type="molecule type" value="Genomic_DNA"/>
</dbReference>
<evidence type="ECO:0000313" key="7">
    <source>
        <dbReference type="Proteomes" id="UP000184462"/>
    </source>
</evidence>
<dbReference type="Pfam" id="PF17954">
    <property type="entry name" value="Pirin_C_2"/>
    <property type="match status" value="1"/>
</dbReference>
<protein>
    <recommendedName>
        <fullName evidence="8">Pirin N-terminal domain-containing protein</fullName>
    </recommendedName>
</protein>
<name>A0A1M4SR90_9FLAO</name>
<dbReference type="STRING" id="1155689.SAMN05444278_101287"/>
<accession>A0A1M4SR90</accession>
<feature type="binding site" evidence="2">
    <location>
        <position position="104"/>
    </location>
    <ligand>
        <name>Fe cation</name>
        <dbReference type="ChEBI" id="CHEBI:24875"/>
    </ligand>
</feature>
<keyword evidence="2" id="KW-0408">Iron</keyword>
<comment type="similarity">
    <text evidence="1 3">Belongs to the pirin family.</text>
</comment>
<dbReference type="CDD" id="cd02910">
    <property type="entry name" value="cupin_Yhhw_N"/>
    <property type="match status" value="1"/>
</dbReference>
<keyword evidence="7" id="KW-1185">Reference proteome</keyword>
<dbReference type="PANTHER" id="PTHR43212:SF3">
    <property type="entry name" value="QUERCETIN 2,3-DIOXYGENASE"/>
    <property type="match status" value="1"/>
</dbReference>
<dbReference type="Proteomes" id="UP000184462">
    <property type="component" value="Unassembled WGS sequence"/>
</dbReference>
<keyword evidence="2" id="KW-0479">Metal-binding</keyword>
<dbReference type="AlphaFoldDB" id="A0A1M4SR90"/>
<dbReference type="Pfam" id="PF02678">
    <property type="entry name" value="Pirin"/>
    <property type="match status" value="1"/>
</dbReference>
<dbReference type="InterPro" id="IPR012093">
    <property type="entry name" value="Pirin"/>
</dbReference>
<feature type="binding site" evidence="2">
    <location>
        <position position="102"/>
    </location>
    <ligand>
        <name>Fe cation</name>
        <dbReference type="ChEBI" id="CHEBI:24875"/>
    </ligand>
</feature>
<organism evidence="6 7">
    <name type="scientific">Psychroflexus salarius</name>
    <dbReference type="NCBI Taxonomy" id="1155689"/>
    <lineage>
        <taxon>Bacteria</taxon>
        <taxon>Pseudomonadati</taxon>
        <taxon>Bacteroidota</taxon>
        <taxon>Flavobacteriia</taxon>
        <taxon>Flavobacteriales</taxon>
        <taxon>Flavobacteriaceae</taxon>
        <taxon>Psychroflexus</taxon>
    </lineage>
</organism>
<dbReference type="GO" id="GO:0046872">
    <property type="term" value="F:metal ion binding"/>
    <property type="evidence" value="ECO:0007669"/>
    <property type="project" value="UniProtKB-KW"/>
</dbReference>
<evidence type="ECO:0000256" key="1">
    <source>
        <dbReference type="ARBA" id="ARBA00008416"/>
    </source>
</evidence>
<dbReference type="OrthoDB" id="321327at2"/>
<proteinExistence type="inferred from homology"/>
<dbReference type="PANTHER" id="PTHR43212">
    <property type="entry name" value="QUERCETIN 2,3-DIOXYGENASE"/>
    <property type="match status" value="1"/>
</dbReference>
<reference evidence="6 7" key="1">
    <citation type="submission" date="2016-11" db="EMBL/GenBank/DDBJ databases">
        <authorList>
            <person name="Jaros S."/>
            <person name="Januszkiewicz K."/>
            <person name="Wedrychowicz H."/>
        </authorList>
    </citation>
    <scope>NUCLEOTIDE SEQUENCE [LARGE SCALE GENOMIC DNA]</scope>
    <source>
        <strain evidence="6 7">DSM 25661</strain>
    </source>
</reference>
<feature type="binding site" evidence="2">
    <location>
        <position position="58"/>
    </location>
    <ligand>
        <name>Fe cation</name>
        <dbReference type="ChEBI" id="CHEBI:24875"/>
    </ligand>
</feature>
<dbReference type="InterPro" id="IPR011051">
    <property type="entry name" value="RmlC_Cupin_sf"/>
</dbReference>
<feature type="domain" description="Pirin N-terminal" evidence="4">
    <location>
        <begin position="12"/>
        <end position="120"/>
    </location>
</feature>
<dbReference type="InterPro" id="IPR041602">
    <property type="entry name" value="Quercetinase_C"/>
</dbReference>
<sequence length="235" mass="26790">MEFTYHNAHNRGKTNLGWLDSKHSFSFGQYFNPQLTNFGLLRVLNDDLVAPSMGFGKHPHQDMEIISIPLSGSLRHRDDMDNETIIKEGEIQVMSAGTGIEHSEFNNSKTEAVNFLQLWIFPKQKKLKPRYDQQSISKKIKNEWQQILSPHPNDSGVWIHQQAWINLGEFTTATSIDYSCHVEANGVYFFILEGEAEIATQQLGKRDAIGIWAFESAQIKVQSNTKILAIEVPMQ</sequence>
<evidence type="ECO:0000259" key="5">
    <source>
        <dbReference type="Pfam" id="PF17954"/>
    </source>
</evidence>
<evidence type="ECO:0008006" key="8">
    <source>
        <dbReference type="Google" id="ProtNLM"/>
    </source>
</evidence>
<dbReference type="InterPro" id="IPR014710">
    <property type="entry name" value="RmlC-like_jellyroll"/>
</dbReference>
<feature type="binding site" evidence="2">
    <location>
        <position position="60"/>
    </location>
    <ligand>
        <name>Fe cation</name>
        <dbReference type="ChEBI" id="CHEBI:24875"/>
    </ligand>
</feature>
<dbReference type="RefSeq" id="WP_073191001.1">
    <property type="nucleotide sequence ID" value="NZ_FQTW01000001.1"/>
</dbReference>
<dbReference type="PIRSF" id="PIRSF006232">
    <property type="entry name" value="Pirin"/>
    <property type="match status" value="1"/>
</dbReference>
<evidence type="ECO:0000256" key="3">
    <source>
        <dbReference type="RuleBase" id="RU003457"/>
    </source>
</evidence>
<feature type="domain" description="Quercetin 2,3-dioxygenase C-terminal cupin" evidence="5">
    <location>
        <begin position="147"/>
        <end position="232"/>
    </location>
</feature>
<dbReference type="InterPro" id="IPR003829">
    <property type="entry name" value="Pirin_N_dom"/>
</dbReference>
<gene>
    <name evidence="6" type="ORF">SAMN05444278_101287</name>
</gene>
<evidence type="ECO:0000259" key="4">
    <source>
        <dbReference type="Pfam" id="PF02678"/>
    </source>
</evidence>
<dbReference type="Gene3D" id="2.60.120.10">
    <property type="entry name" value="Jelly Rolls"/>
    <property type="match status" value="2"/>
</dbReference>
<comment type="cofactor">
    <cofactor evidence="2">
        <name>Fe cation</name>
        <dbReference type="ChEBI" id="CHEBI:24875"/>
    </cofactor>
    <text evidence="2">Binds 1 Fe cation per subunit.</text>
</comment>
<evidence type="ECO:0000313" key="6">
    <source>
        <dbReference type="EMBL" id="SHE34729.1"/>
    </source>
</evidence>
<evidence type="ECO:0000256" key="2">
    <source>
        <dbReference type="PIRSR" id="PIRSR006232-1"/>
    </source>
</evidence>
<dbReference type="SUPFAM" id="SSF51182">
    <property type="entry name" value="RmlC-like cupins"/>
    <property type="match status" value="1"/>
</dbReference>